<proteinExistence type="inferred from homology"/>
<evidence type="ECO:0000256" key="1">
    <source>
        <dbReference type="ARBA" id="ARBA00004651"/>
    </source>
</evidence>
<dbReference type="CDD" id="cd06261">
    <property type="entry name" value="TM_PBP2"/>
    <property type="match status" value="1"/>
</dbReference>
<comment type="caution">
    <text evidence="9">The sequence shown here is derived from an EMBL/GenBank/DDBJ whole genome shotgun (WGS) entry which is preliminary data.</text>
</comment>
<evidence type="ECO:0000256" key="3">
    <source>
        <dbReference type="ARBA" id="ARBA00022475"/>
    </source>
</evidence>
<keyword evidence="6 7" id="KW-0472">Membrane</keyword>
<comment type="subcellular location">
    <subcellularLocation>
        <location evidence="1 7">Cell membrane</location>
        <topology evidence="1 7">Multi-pass membrane protein</topology>
    </subcellularLocation>
</comment>
<evidence type="ECO:0000256" key="7">
    <source>
        <dbReference type="RuleBase" id="RU363032"/>
    </source>
</evidence>
<evidence type="ECO:0000256" key="6">
    <source>
        <dbReference type="ARBA" id="ARBA00023136"/>
    </source>
</evidence>
<dbReference type="Pfam" id="PF00528">
    <property type="entry name" value="BPD_transp_1"/>
    <property type="match status" value="1"/>
</dbReference>
<evidence type="ECO:0000259" key="8">
    <source>
        <dbReference type="PROSITE" id="PS50928"/>
    </source>
</evidence>
<dbReference type="Gene3D" id="1.10.3720.10">
    <property type="entry name" value="MetI-like"/>
    <property type="match status" value="1"/>
</dbReference>
<dbReference type="SUPFAM" id="SSF161098">
    <property type="entry name" value="MetI-like"/>
    <property type="match status" value="1"/>
</dbReference>
<feature type="transmembrane region" description="Helical" evidence="7">
    <location>
        <begin position="302"/>
        <end position="323"/>
    </location>
</feature>
<dbReference type="InterPro" id="IPR050366">
    <property type="entry name" value="BP-dependent_transpt_permease"/>
</dbReference>
<dbReference type="InterPro" id="IPR000515">
    <property type="entry name" value="MetI-like"/>
</dbReference>
<protein>
    <submittedName>
        <fullName evidence="9">ABC transporter permease</fullName>
    </submittedName>
</protein>
<keyword evidence="2 7" id="KW-0813">Transport</keyword>
<dbReference type="Proteomes" id="UP001501490">
    <property type="component" value="Unassembled WGS sequence"/>
</dbReference>
<keyword evidence="10" id="KW-1185">Reference proteome</keyword>
<evidence type="ECO:0000313" key="9">
    <source>
        <dbReference type="EMBL" id="GAA3639704.1"/>
    </source>
</evidence>
<dbReference type="RefSeq" id="WP_344809362.1">
    <property type="nucleotide sequence ID" value="NZ_BAABAB010000050.1"/>
</dbReference>
<evidence type="ECO:0000256" key="4">
    <source>
        <dbReference type="ARBA" id="ARBA00022692"/>
    </source>
</evidence>
<dbReference type="PROSITE" id="PS50928">
    <property type="entry name" value="ABC_TM1"/>
    <property type="match status" value="1"/>
</dbReference>
<evidence type="ECO:0000256" key="2">
    <source>
        <dbReference type="ARBA" id="ARBA00022448"/>
    </source>
</evidence>
<accession>A0ABP7ATT2</accession>
<organism evidence="9 10">
    <name type="scientific">Microlunatus ginsengisoli</name>
    <dbReference type="NCBI Taxonomy" id="363863"/>
    <lineage>
        <taxon>Bacteria</taxon>
        <taxon>Bacillati</taxon>
        <taxon>Actinomycetota</taxon>
        <taxon>Actinomycetes</taxon>
        <taxon>Propionibacteriales</taxon>
        <taxon>Propionibacteriaceae</taxon>
        <taxon>Microlunatus</taxon>
    </lineage>
</organism>
<evidence type="ECO:0000256" key="5">
    <source>
        <dbReference type="ARBA" id="ARBA00022989"/>
    </source>
</evidence>
<dbReference type="InterPro" id="IPR035906">
    <property type="entry name" value="MetI-like_sf"/>
</dbReference>
<comment type="similarity">
    <text evidence="7">Belongs to the binding-protein-dependent transport system permease family.</text>
</comment>
<dbReference type="Pfam" id="PF12911">
    <property type="entry name" value="OppC_N"/>
    <property type="match status" value="1"/>
</dbReference>
<feature type="domain" description="ABC transmembrane type-1" evidence="8">
    <location>
        <begin position="121"/>
        <end position="320"/>
    </location>
</feature>
<reference evidence="10" key="1">
    <citation type="journal article" date="2019" name="Int. J. Syst. Evol. Microbiol.">
        <title>The Global Catalogue of Microorganisms (GCM) 10K type strain sequencing project: providing services to taxonomists for standard genome sequencing and annotation.</title>
        <authorList>
            <consortium name="The Broad Institute Genomics Platform"/>
            <consortium name="The Broad Institute Genome Sequencing Center for Infectious Disease"/>
            <person name="Wu L."/>
            <person name="Ma J."/>
        </authorList>
    </citation>
    <scope>NUCLEOTIDE SEQUENCE [LARGE SCALE GENOMIC DNA]</scope>
    <source>
        <strain evidence="10">JCM 16929</strain>
    </source>
</reference>
<feature type="transmembrane region" description="Helical" evidence="7">
    <location>
        <begin position="186"/>
        <end position="207"/>
    </location>
</feature>
<gene>
    <name evidence="9" type="ORF">GCM10022236_47770</name>
</gene>
<dbReference type="PANTHER" id="PTHR43386:SF6">
    <property type="entry name" value="ABC TRANSPORTER PERMEASE PROTEIN"/>
    <property type="match status" value="1"/>
</dbReference>
<feature type="transmembrane region" description="Helical" evidence="7">
    <location>
        <begin position="61"/>
        <end position="81"/>
    </location>
</feature>
<name>A0ABP7ATT2_9ACTN</name>
<keyword evidence="3" id="KW-1003">Cell membrane</keyword>
<keyword evidence="5 7" id="KW-1133">Transmembrane helix</keyword>
<dbReference type="PANTHER" id="PTHR43386">
    <property type="entry name" value="OLIGOPEPTIDE TRANSPORT SYSTEM PERMEASE PROTEIN APPC"/>
    <property type="match status" value="1"/>
</dbReference>
<sequence length="332" mass="36012">MTERDEDYANARTDVADSVIDPIQLDAASGPEGVIPAKEPRQGSRSLWADAWRELRHRPMFWISFALIVFFMAMAVFPQLFTSKDPTYANLEFARQPPSADAWFGYDAQGADVYALTIYGARASISVGILATVFSMVFGVLVGIIAGYRGGWLDSLLGRVGEVFLAIPLLLGGILFLYTFPIQIDTPFAVAVSKVAFVIALLAWPLIARLMRSSVLQVKPNDYVQAARALGGSPMRIIRSHILPNSLASVIVVSTINLGVFIAVEASLSFLGIGLQPPIISWGSQISEASGIGLVQTAPHMLIFPSIFLSLTVLAFIMLGDVVRDALDPRLR</sequence>
<keyword evidence="4 7" id="KW-0812">Transmembrane</keyword>
<feature type="transmembrane region" description="Helical" evidence="7">
    <location>
        <begin position="160"/>
        <end position="180"/>
    </location>
</feature>
<dbReference type="InterPro" id="IPR025966">
    <property type="entry name" value="OppC_N"/>
</dbReference>
<dbReference type="EMBL" id="BAABAB010000050">
    <property type="protein sequence ID" value="GAA3639704.1"/>
    <property type="molecule type" value="Genomic_DNA"/>
</dbReference>
<evidence type="ECO:0000313" key="10">
    <source>
        <dbReference type="Proteomes" id="UP001501490"/>
    </source>
</evidence>
<feature type="transmembrane region" description="Helical" evidence="7">
    <location>
        <begin position="125"/>
        <end position="148"/>
    </location>
</feature>
<feature type="transmembrane region" description="Helical" evidence="7">
    <location>
        <begin position="242"/>
        <end position="264"/>
    </location>
</feature>